<dbReference type="AlphaFoldDB" id="A0A1Y2SM59"/>
<evidence type="ECO:0000313" key="4">
    <source>
        <dbReference type="Proteomes" id="UP000194204"/>
    </source>
</evidence>
<evidence type="ECO:0000259" key="1">
    <source>
        <dbReference type="Pfam" id="PF05688"/>
    </source>
</evidence>
<feature type="domain" description="InvasinE Adhesion" evidence="2">
    <location>
        <begin position="43"/>
        <end position="167"/>
    </location>
</feature>
<sequence length="182" mass="19883">MIIKVTDPDGKGVKTTLKVTAEGASGSLSAKNQDVTFTVITSPDVSKANYWGHMQDTIVAGGMTFHRPTLKAELAGDTPSDNGLINNEEWTTVATDNVISFCANRGLQTPYASEYQTLANQANTGGKTQMVYKKYGWLKNWSYYAYDKFTSGKNEGERKKVDLGDGEIIKGIKDNPVACRNK</sequence>
<dbReference type="EMBL" id="MUBK01000012">
    <property type="protein sequence ID" value="OTA20023.1"/>
    <property type="molecule type" value="Genomic_DNA"/>
</dbReference>
<dbReference type="Pfam" id="PF05689">
    <property type="entry name" value="InvE_AD"/>
    <property type="match status" value="1"/>
</dbReference>
<dbReference type="Pfam" id="PF05688">
    <property type="entry name" value="BIg21"/>
    <property type="match status" value="1"/>
</dbReference>
<gene>
    <name evidence="3" type="ORF">Xbed_01738</name>
</gene>
<reference evidence="3 4" key="1">
    <citation type="submission" date="2017-01" db="EMBL/GenBank/DDBJ databases">
        <title>Deconstructing symbiosis and pathogenesis requirements using a combined genomic-metabolomic approach.</title>
        <authorList>
            <person name="Tobias N.J."/>
            <person name="Wolff H."/>
            <person name="Djahanschiri B."/>
            <person name="Ebersberger I."/>
            <person name="Bode H.B."/>
        </authorList>
    </citation>
    <scope>NUCLEOTIDE SEQUENCE [LARGE SCALE GENOMIC DNA]</scope>
    <source>
        <strain evidence="3 4">DSM 4764</strain>
    </source>
</reference>
<accession>A0A1Y2SM59</accession>
<proteinExistence type="predicted"/>
<dbReference type="InterPro" id="IPR008541">
    <property type="entry name" value="InvE_AD"/>
</dbReference>
<dbReference type="Proteomes" id="UP000194204">
    <property type="component" value="Unassembled WGS sequence"/>
</dbReference>
<protein>
    <submittedName>
        <fullName evidence="3">Putative invasin</fullName>
    </submittedName>
</protein>
<keyword evidence="4" id="KW-1185">Reference proteome</keyword>
<evidence type="ECO:0000313" key="3">
    <source>
        <dbReference type="EMBL" id="OTA20023.1"/>
    </source>
</evidence>
<comment type="caution">
    <text evidence="3">The sequence shown here is derived from an EMBL/GenBank/DDBJ whole genome shotgun (WGS) entry which is preliminary data.</text>
</comment>
<feature type="domain" description="Bacterial Immunoglobulin-like 21" evidence="1">
    <location>
        <begin position="2"/>
        <end position="40"/>
    </location>
</feature>
<organism evidence="3 4">
    <name type="scientific">Xenorhabdus beddingii</name>
    <dbReference type="NCBI Taxonomy" id="40578"/>
    <lineage>
        <taxon>Bacteria</taxon>
        <taxon>Pseudomonadati</taxon>
        <taxon>Pseudomonadota</taxon>
        <taxon>Gammaproteobacteria</taxon>
        <taxon>Enterobacterales</taxon>
        <taxon>Morganellaceae</taxon>
        <taxon>Xenorhabdus</taxon>
    </lineage>
</organism>
<name>A0A1Y2SM59_9GAMM</name>
<evidence type="ECO:0000259" key="2">
    <source>
        <dbReference type="Pfam" id="PF05689"/>
    </source>
</evidence>
<dbReference type="InterPro" id="IPR008542">
    <property type="entry name" value="BIg21"/>
</dbReference>